<organism evidence="2 3">
    <name type="scientific">Brachybacterium sacelli</name>
    <dbReference type="NCBI Taxonomy" id="173364"/>
    <lineage>
        <taxon>Bacteria</taxon>
        <taxon>Bacillati</taxon>
        <taxon>Actinomycetota</taxon>
        <taxon>Actinomycetes</taxon>
        <taxon>Micrococcales</taxon>
        <taxon>Dermabacteraceae</taxon>
        <taxon>Brachybacterium</taxon>
    </lineage>
</organism>
<protein>
    <recommendedName>
        <fullName evidence="4">Multidrug transporter</fullName>
    </recommendedName>
</protein>
<dbReference type="EMBL" id="JAGIOD010000001">
    <property type="protein sequence ID" value="MBP2382109.1"/>
    <property type="molecule type" value="Genomic_DNA"/>
</dbReference>
<evidence type="ECO:0000256" key="1">
    <source>
        <dbReference type="SAM" id="MobiDB-lite"/>
    </source>
</evidence>
<feature type="compositionally biased region" description="Basic and acidic residues" evidence="1">
    <location>
        <begin position="62"/>
        <end position="93"/>
    </location>
</feature>
<keyword evidence="3" id="KW-1185">Reference proteome</keyword>
<evidence type="ECO:0000313" key="2">
    <source>
        <dbReference type="EMBL" id="MBP2382109.1"/>
    </source>
</evidence>
<dbReference type="Proteomes" id="UP001519290">
    <property type="component" value="Unassembled WGS sequence"/>
</dbReference>
<evidence type="ECO:0008006" key="4">
    <source>
        <dbReference type="Google" id="ProtNLM"/>
    </source>
</evidence>
<proteinExistence type="predicted"/>
<sequence>MAKKRRRDMLRPGGLSSIPELFPGEKEKVEGLEIAQEAQAESQVEPRAEPSFLDGGPITLRLRPDGSDREGDADHDDSASEETAHGRDEPEKS</sequence>
<dbReference type="RefSeq" id="WP_209901745.1">
    <property type="nucleotide sequence ID" value="NZ_BAAAJW010000003.1"/>
</dbReference>
<comment type="caution">
    <text evidence="2">The sequence shown here is derived from an EMBL/GenBank/DDBJ whole genome shotgun (WGS) entry which is preliminary data.</text>
</comment>
<feature type="region of interest" description="Disordered" evidence="1">
    <location>
        <begin position="1"/>
        <end position="93"/>
    </location>
</feature>
<accession>A0ABS4X0Y3</accession>
<name>A0ABS4X0Y3_9MICO</name>
<reference evidence="2 3" key="1">
    <citation type="submission" date="2021-03" db="EMBL/GenBank/DDBJ databases">
        <title>Sequencing the genomes of 1000 actinobacteria strains.</title>
        <authorList>
            <person name="Klenk H.-P."/>
        </authorList>
    </citation>
    <scope>NUCLEOTIDE SEQUENCE [LARGE SCALE GENOMIC DNA]</scope>
    <source>
        <strain evidence="2 3">DSM 14566</strain>
    </source>
</reference>
<evidence type="ECO:0000313" key="3">
    <source>
        <dbReference type="Proteomes" id="UP001519290"/>
    </source>
</evidence>
<gene>
    <name evidence="2" type="ORF">JOF43_002066</name>
</gene>